<keyword evidence="4" id="KW-0479">Metal-binding</keyword>
<gene>
    <name evidence="6" type="ORF">F8O03_08265</name>
</gene>
<dbReference type="GO" id="GO:0046872">
    <property type="term" value="F:metal ion binding"/>
    <property type="evidence" value="ECO:0007669"/>
    <property type="project" value="UniProtKB-KW"/>
</dbReference>
<keyword evidence="3" id="KW-0520">NAD</keyword>
<dbReference type="PANTHER" id="PTHR11085">
    <property type="entry name" value="NAD-DEPENDENT PROTEIN DEACYLASE SIRTUIN-5, MITOCHONDRIAL-RELATED"/>
    <property type="match status" value="1"/>
</dbReference>
<keyword evidence="7" id="KW-1185">Reference proteome</keyword>
<dbReference type="RefSeq" id="WP_151423441.1">
    <property type="nucleotide sequence ID" value="NZ_WBJX01000002.1"/>
</dbReference>
<protein>
    <recommendedName>
        <fullName evidence="1">protein acetyllysine N-acetyltransferase</fullName>
        <ecNumber evidence="1">2.3.1.286</ecNumber>
    </recommendedName>
</protein>
<dbReference type="InterPro" id="IPR029035">
    <property type="entry name" value="DHS-like_NAD/FAD-binding_dom"/>
</dbReference>
<dbReference type="Gene3D" id="3.40.50.1220">
    <property type="entry name" value="TPP-binding domain"/>
    <property type="match status" value="1"/>
</dbReference>
<accession>A0A7J5B311</accession>
<feature type="active site" description="Proton acceptor" evidence="4">
    <location>
        <position position="133"/>
    </location>
</feature>
<dbReference type="InterPro" id="IPR026590">
    <property type="entry name" value="Ssirtuin_cat_dom"/>
</dbReference>
<dbReference type="InterPro" id="IPR003000">
    <property type="entry name" value="Sirtuin"/>
</dbReference>
<dbReference type="Proteomes" id="UP000490386">
    <property type="component" value="Unassembled WGS sequence"/>
</dbReference>
<dbReference type="SUPFAM" id="SSF52467">
    <property type="entry name" value="DHS-like NAD/FAD-binding domain"/>
    <property type="match status" value="1"/>
</dbReference>
<dbReference type="Pfam" id="PF02146">
    <property type="entry name" value="SIR2"/>
    <property type="match status" value="1"/>
</dbReference>
<evidence type="ECO:0000256" key="4">
    <source>
        <dbReference type="PROSITE-ProRule" id="PRU00236"/>
    </source>
</evidence>
<dbReference type="GO" id="GO:0017136">
    <property type="term" value="F:histone deacetylase activity, NAD-dependent"/>
    <property type="evidence" value="ECO:0007669"/>
    <property type="project" value="TreeGrafter"/>
</dbReference>
<feature type="binding site" evidence="4">
    <location>
        <position position="192"/>
    </location>
    <ligand>
        <name>Zn(2+)</name>
        <dbReference type="ChEBI" id="CHEBI:29105"/>
    </ligand>
</feature>
<evidence type="ECO:0000313" key="6">
    <source>
        <dbReference type="EMBL" id="KAB1638379.1"/>
    </source>
</evidence>
<evidence type="ECO:0000256" key="3">
    <source>
        <dbReference type="ARBA" id="ARBA00023027"/>
    </source>
</evidence>
<dbReference type="InterPro" id="IPR050134">
    <property type="entry name" value="NAD-dep_sirtuin_deacylases"/>
</dbReference>
<dbReference type="GO" id="GO:0070403">
    <property type="term" value="F:NAD+ binding"/>
    <property type="evidence" value="ECO:0007669"/>
    <property type="project" value="InterPro"/>
</dbReference>
<proteinExistence type="predicted"/>
<evidence type="ECO:0000256" key="1">
    <source>
        <dbReference type="ARBA" id="ARBA00012928"/>
    </source>
</evidence>
<organism evidence="6 7">
    <name type="scientific">Pseudoclavibacter terrae</name>
    <dbReference type="NCBI Taxonomy" id="1530195"/>
    <lineage>
        <taxon>Bacteria</taxon>
        <taxon>Bacillati</taxon>
        <taxon>Actinomycetota</taxon>
        <taxon>Actinomycetes</taxon>
        <taxon>Micrococcales</taxon>
        <taxon>Microbacteriaceae</taxon>
        <taxon>Pseudoclavibacter</taxon>
    </lineage>
</organism>
<reference evidence="6 7" key="1">
    <citation type="submission" date="2019-09" db="EMBL/GenBank/DDBJ databases">
        <title>Phylogeny of genus Pseudoclavibacter and closely related genus.</title>
        <authorList>
            <person name="Li Y."/>
        </authorList>
    </citation>
    <scope>NUCLEOTIDE SEQUENCE [LARGE SCALE GENOMIC DNA]</scope>
    <source>
        <strain evidence="6 7">THG-MD12</strain>
    </source>
</reference>
<feature type="binding site" evidence="4">
    <location>
        <position position="141"/>
    </location>
    <ligand>
        <name>Zn(2+)</name>
        <dbReference type="ChEBI" id="CHEBI:29105"/>
    </ligand>
</feature>
<feature type="binding site" evidence="4">
    <location>
        <position position="195"/>
    </location>
    <ligand>
        <name>Zn(2+)</name>
        <dbReference type="ChEBI" id="CHEBI:29105"/>
    </ligand>
</feature>
<evidence type="ECO:0000259" key="5">
    <source>
        <dbReference type="PROSITE" id="PS50305"/>
    </source>
</evidence>
<feature type="binding site" evidence="4">
    <location>
        <position position="144"/>
    </location>
    <ligand>
        <name>Zn(2+)</name>
        <dbReference type="ChEBI" id="CHEBI:29105"/>
    </ligand>
</feature>
<dbReference type="EC" id="2.3.1.286" evidence="1"/>
<keyword evidence="2" id="KW-0808">Transferase</keyword>
<feature type="domain" description="Deacetylase sirtuin-type" evidence="5">
    <location>
        <begin position="14"/>
        <end position="291"/>
    </location>
</feature>
<sequence length="291" mass="30001">MEAILSEADAARAARTRAEGLARAADLLSDRTFAVLTGAGLSTDSGIPDYRGDGKAPRISPMTIQQFMSDEATRRRYWAGAALGAARFSGAEPNAGHLALAELERHGAAAGVATQNVDGLHLRAGSRNVVELHGSMRTASCTRCGHEISRAALLADILASSPGIAELAADASSRPDGDAEASGAEIDELPSCPVCGGILQPDVVMFGDVVRPSVAERARQLVDEADALLVAGTSLVVNTGRRLVHRAAAAKKPVVLFNRGDAAIGHLASVYVEGGTSESLVDLAGRLTSDS</sequence>
<comment type="caution">
    <text evidence="6">The sequence shown here is derived from an EMBL/GenBank/DDBJ whole genome shotgun (WGS) entry which is preliminary data.</text>
</comment>
<dbReference type="PANTHER" id="PTHR11085:SF10">
    <property type="entry name" value="NAD-DEPENDENT PROTEIN DEACYLASE SIRTUIN-5, MITOCHONDRIAL-RELATED"/>
    <property type="match status" value="1"/>
</dbReference>
<evidence type="ECO:0000256" key="2">
    <source>
        <dbReference type="ARBA" id="ARBA00022679"/>
    </source>
</evidence>
<dbReference type="PROSITE" id="PS50305">
    <property type="entry name" value="SIRTUIN"/>
    <property type="match status" value="1"/>
</dbReference>
<dbReference type="OrthoDB" id="9800582at2"/>
<dbReference type="InterPro" id="IPR026591">
    <property type="entry name" value="Sirtuin_cat_small_dom_sf"/>
</dbReference>
<dbReference type="Gene3D" id="3.30.1600.10">
    <property type="entry name" value="SIR2/SIRT2 'Small Domain"/>
    <property type="match status" value="1"/>
</dbReference>
<keyword evidence="4" id="KW-0862">Zinc</keyword>
<dbReference type="EMBL" id="WBJX01000002">
    <property type="protein sequence ID" value="KAB1638379.1"/>
    <property type="molecule type" value="Genomic_DNA"/>
</dbReference>
<name>A0A7J5B311_9MICO</name>
<evidence type="ECO:0000313" key="7">
    <source>
        <dbReference type="Proteomes" id="UP000490386"/>
    </source>
</evidence>
<dbReference type="AlphaFoldDB" id="A0A7J5B311"/>